<feature type="transmembrane region" description="Helical" evidence="1">
    <location>
        <begin position="151"/>
        <end position="173"/>
    </location>
</feature>
<organism evidence="2 3">
    <name type="scientific">Ureibacillus massiliensis 4400831 = CIP 108448 = CCUG 49529</name>
    <dbReference type="NCBI Taxonomy" id="1211035"/>
    <lineage>
        <taxon>Bacteria</taxon>
        <taxon>Bacillati</taxon>
        <taxon>Bacillota</taxon>
        <taxon>Bacilli</taxon>
        <taxon>Bacillales</taxon>
        <taxon>Caryophanaceae</taxon>
        <taxon>Ureibacillus</taxon>
    </lineage>
</organism>
<name>A0A0A3J924_9BACL</name>
<comment type="caution">
    <text evidence="2">The sequence shown here is derived from an EMBL/GenBank/DDBJ whole genome shotgun (WGS) entry which is preliminary data.</text>
</comment>
<keyword evidence="1" id="KW-0812">Transmembrane</keyword>
<evidence type="ECO:0000313" key="2">
    <source>
        <dbReference type="EMBL" id="KGR91678.1"/>
    </source>
</evidence>
<keyword evidence="1" id="KW-1133">Transmembrane helix</keyword>
<dbReference type="OrthoDB" id="2739240at2"/>
<feature type="transmembrane region" description="Helical" evidence="1">
    <location>
        <begin position="7"/>
        <end position="27"/>
    </location>
</feature>
<keyword evidence="1" id="KW-0472">Membrane</keyword>
<accession>A0A0A3J924</accession>
<dbReference type="eggNOG" id="ENOG5030GF5">
    <property type="taxonomic scope" value="Bacteria"/>
</dbReference>
<proteinExistence type="predicted"/>
<keyword evidence="3" id="KW-1185">Reference proteome</keyword>
<protein>
    <submittedName>
        <fullName evidence="2">Membrane protein</fullName>
    </submittedName>
</protein>
<feature type="transmembrane region" description="Helical" evidence="1">
    <location>
        <begin position="120"/>
        <end position="139"/>
    </location>
</feature>
<reference evidence="2 3" key="1">
    <citation type="submission" date="2014-02" db="EMBL/GenBank/DDBJ databases">
        <title>Draft genome sequence of Lysinibacillus massiliensis CCUG 49529.</title>
        <authorList>
            <person name="Zhang F."/>
            <person name="Wang G."/>
            <person name="Zhang L."/>
        </authorList>
    </citation>
    <scope>NUCLEOTIDE SEQUENCE [LARGE SCALE GENOMIC DNA]</scope>
    <source>
        <strain evidence="2 3">CCUG 49529</strain>
    </source>
</reference>
<evidence type="ECO:0000256" key="1">
    <source>
        <dbReference type="SAM" id="Phobius"/>
    </source>
</evidence>
<feature type="transmembrane region" description="Helical" evidence="1">
    <location>
        <begin position="52"/>
        <end position="75"/>
    </location>
</feature>
<dbReference type="Proteomes" id="UP000030595">
    <property type="component" value="Unassembled WGS sequence"/>
</dbReference>
<dbReference type="InterPro" id="IPR035289">
    <property type="entry name" value="DUF5366"/>
</dbReference>
<dbReference type="AlphaFoldDB" id="A0A0A3J924"/>
<dbReference type="Pfam" id="PF17328">
    <property type="entry name" value="DUF5366"/>
    <property type="match status" value="1"/>
</dbReference>
<evidence type="ECO:0000313" key="3">
    <source>
        <dbReference type="Proteomes" id="UP000030595"/>
    </source>
</evidence>
<dbReference type="RefSeq" id="WP_036173224.1">
    <property type="nucleotide sequence ID" value="NZ_AVCZ01000005.1"/>
</dbReference>
<feature type="transmembrane region" description="Helical" evidence="1">
    <location>
        <begin position="96"/>
        <end position="114"/>
    </location>
</feature>
<sequence>MKNPYLYGYLPLFTIVLFSMSFGIYMVDQSLQLFISIGVYSGMQEFLSELEIRVFLLILFSLCFCMLFSALKLIGETIHEVGMLFFSRDNNGHTISVARGGYVIFFFGSLLSFIGIQSFILLMIVFAVTIFAYFIYTIYKMSQYMSTLGMIGLITFEIMFWAVFVTFILYISLKLYNGILASLPFAN</sequence>
<dbReference type="EMBL" id="JPVQ01000005">
    <property type="protein sequence ID" value="KGR91678.1"/>
    <property type="molecule type" value="Genomic_DNA"/>
</dbReference>
<gene>
    <name evidence="2" type="ORF">CD30_05050</name>
</gene>